<feature type="compositionally biased region" description="Acidic residues" evidence="2">
    <location>
        <begin position="566"/>
        <end position="577"/>
    </location>
</feature>
<gene>
    <name evidence="3" type="ORF">Pmar_PMAR025355</name>
</gene>
<dbReference type="OrthoDB" id="440851at2759"/>
<keyword evidence="1" id="KW-0175">Coiled coil</keyword>
<feature type="region of interest" description="Disordered" evidence="2">
    <location>
        <begin position="504"/>
        <end position="523"/>
    </location>
</feature>
<keyword evidence="4" id="KW-1185">Reference proteome</keyword>
<dbReference type="OMA" id="ANRITSQ"/>
<proteinExistence type="predicted"/>
<evidence type="ECO:0000256" key="1">
    <source>
        <dbReference type="SAM" id="Coils"/>
    </source>
</evidence>
<organism evidence="4">
    <name type="scientific">Perkinsus marinus (strain ATCC 50983 / TXsc)</name>
    <dbReference type="NCBI Taxonomy" id="423536"/>
    <lineage>
        <taxon>Eukaryota</taxon>
        <taxon>Sar</taxon>
        <taxon>Alveolata</taxon>
        <taxon>Perkinsozoa</taxon>
        <taxon>Perkinsea</taxon>
        <taxon>Perkinsida</taxon>
        <taxon>Perkinsidae</taxon>
        <taxon>Perkinsus</taxon>
    </lineage>
</organism>
<dbReference type="RefSeq" id="XP_002780927.1">
    <property type="nucleotide sequence ID" value="XM_002780881.1"/>
</dbReference>
<name>C5KS31_PERM5</name>
<evidence type="ECO:0000313" key="4">
    <source>
        <dbReference type="Proteomes" id="UP000007800"/>
    </source>
</evidence>
<feature type="coiled-coil region" evidence="1">
    <location>
        <begin position="200"/>
        <end position="227"/>
    </location>
</feature>
<feature type="region of interest" description="Disordered" evidence="2">
    <location>
        <begin position="560"/>
        <end position="586"/>
    </location>
</feature>
<sequence length="700" mass="78137">MGLDSDEINRFRRSSTDDEIKELMAACSPGGLSWASDDSLTDPALLKDLADMTGEEEEDPEEVDAVMEAATAEGRPSSKLHPPPGPTSDELMESLGLQDEDYGQTAAVVEAADPHACALLVSVSVMEWYLGRRGDGPPLPLTDEEKEEIDLQLRTFTLDVQSGRLSSEGYAERVKARIDADEALLEHLDSSDRIIVKRRIDIAMDELKSMDEEEEEDEERYEEHRTVVLRRMRAYQKAAGALAAAGLTQRARLDKEGDLLHSAVNLKDILDGGAKQCRIAMKEGRVPPSLTDEVIMGQSEVDRRTVIDQLQHRLQEASKGHKDHALFCLRLSQSPDLLDPPPHGQVLRRLAGKPKPGEAEMMTKLKDEAVKHNSLRKNAESEITWLEEAKTDRWQFVPNELEKRSVKFTRLNENEEVEAMGHMRISFEDGTALEHDFDFSHMRQTSIERAFGKAKMTMKVFRQRNALASLFGNSCKEIGDTPVGLRLEPLETRTNLDGELILSHVHHGEDSTKRRKPPSAPRPVVKVRCRLRAPADRASWLTMDEYAYCVLPTPLPPTIKGYAEGNGDEEKEEEEGPEEAHGGVVDPLVSPLDPSLWVSVEALEDRLEVVSDDEERGGLEARRDMLVEKIQSGAISFDDYVESMKKNAESDIKLAIELKRLNRTHEAAVVYKRAKVMRDALKADAEADAEADDDDDAEGG</sequence>
<reference evidence="3 4" key="1">
    <citation type="submission" date="2008-07" db="EMBL/GenBank/DDBJ databases">
        <authorList>
            <person name="El-Sayed N."/>
            <person name="Caler E."/>
            <person name="Inman J."/>
            <person name="Amedeo P."/>
            <person name="Hass B."/>
            <person name="Wortman J."/>
        </authorList>
    </citation>
    <scope>NUCLEOTIDE SEQUENCE [LARGE SCALE GENOMIC DNA]</scope>
    <source>
        <strain evidence="4">ATCC 50983 / TXsc</strain>
    </source>
</reference>
<dbReference type="Proteomes" id="UP000007800">
    <property type="component" value="Unassembled WGS sequence"/>
</dbReference>
<feature type="region of interest" description="Disordered" evidence="2">
    <location>
        <begin position="51"/>
        <end position="92"/>
    </location>
</feature>
<feature type="compositionally biased region" description="Acidic residues" evidence="2">
    <location>
        <begin position="53"/>
        <end position="65"/>
    </location>
</feature>
<dbReference type="EMBL" id="GG675955">
    <property type="protein sequence ID" value="EER12722.1"/>
    <property type="molecule type" value="Genomic_DNA"/>
</dbReference>
<dbReference type="GeneID" id="9058757"/>
<accession>C5KS31</accession>
<protein>
    <submittedName>
        <fullName evidence="3">Uncharacterized protein</fullName>
    </submittedName>
</protein>
<dbReference type="AlphaFoldDB" id="C5KS31"/>
<evidence type="ECO:0000256" key="2">
    <source>
        <dbReference type="SAM" id="MobiDB-lite"/>
    </source>
</evidence>
<dbReference type="InParanoid" id="C5KS31"/>
<evidence type="ECO:0000313" key="3">
    <source>
        <dbReference type="EMBL" id="EER12722.1"/>
    </source>
</evidence>